<evidence type="ECO:0000256" key="2">
    <source>
        <dbReference type="SAM" id="Phobius"/>
    </source>
</evidence>
<comment type="caution">
    <text evidence="4">The sequence shown here is derived from an EMBL/GenBank/DDBJ whole genome shotgun (WGS) entry which is preliminary data.</text>
</comment>
<evidence type="ECO:0000259" key="3">
    <source>
        <dbReference type="Pfam" id="PF11181"/>
    </source>
</evidence>
<feature type="domain" description="General stress protein 17M-like" evidence="3">
    <location>
        <begin position="19"/>
        <end position="92"/>
    </location>
</feature>
<dbReference type="RefSeq" id="WP_204045181.1">
    <property type="nucleotide sequence ID" value="NZ_BOOA01000085.1"/>
</dbReference>
<protein>
    <recommendedName>
        <fullName evidence="3">General stress protein 17M-like domain-containing protein</fullName>
    </recommendedName>
</protein>
<proteinExistence type="predicted"/>
<dbReference type="Pfam" id="PF11181">
    <property type="entry name" value="YflT"/>
    <property type="match status" value="1"/>
</dbReference>
<evidence type="ECO:0000313" key="4">
    <source>
        <dbReference type="EMBL" id="GIH28569.1"/>
    </source>
</evidence>
<dbReference type="EMBL" id="BOOA01000085">
    <property type="protein sequence ID" value="GIH28569.1"/>
    <property type="molecule type" value="Genomic_DNA"/>
</dbReference>
<gene>
    <name evidence="4" type="ORF">Aph01nite_68790</name>
</gene>
<reference evidence="4" key="1">
    <citation type="submission" date="2021-01" db="EMBL/GenBank/DDBJ databases">
        <title>Whole genome shotgun sequence of Acrocarpospora phusangensis NBRC 108782.</title>
        <authorList>
            <person name="Komaki H."/>
            <person name="Tamura T."/>
        </authorList>
    </citation>
    <scope>NUCLEOTIDE SEQUENCE</scope>
    <source>
        <strain evidence="4">NBRC 108782</strain>
    </source>
</reference>
<feature type="transmembrane region" description="Helical" evidence="2">
    <location>
        <begin position="95"/>
        <end position="116"/>
    </location>
</feature>
<keyword evidence="2" id="KW-0472">Membrane</keyword>
<dbReference type="Proteomes" id="UP000640052">
    <property type="component" value="Unassembled WGS sequence"/>
</dbReference>
<accession>A0A919QIC4</accession>
<keyword evidence="2" id="KW-1133">Transmembrane helix</keyword>
<keyword evidence="5" id="KW-1185">Reference proteome</keyword>
<evidence type="ECO:0000313" key="5">
    <source>
        <dbReference type="Proteomes" id="UP000640052"/>
    </source>
</evidence>
<feature type="transmembrane region" description="Helical" evidence="2">
    <location>
        <begin position="67"/>
        <end position="89"/>
    </location>
</feature>
<keyword evidence="2" id="KW-0812">Transmembrane</keyword>
<name>A0A919QIC4_9ACTN</name>
<dbReference type="InterPro" id="IPR025889">
    <property type="entry name" value="GSP17M-like_dom"/>
</dbReference>
<sequence>MYQTRTTEDSDLTADRRLLVSYNNYTAAQGVVDTLSDAGFPVEHVAIVGSDLRLEENVTGRMTTPRAALRGAGSGAMFGLVVGLFLGLFTTTSTSFIALVLWSILWGAIAGAAFGATSHAFQGGTRDFTSRSLIVAGRYDVLVATSMIEQARTVLQGGLAPADTVVVDRPPAAPAPAPPAPPASSDGDTTEHDRALMDDLLTEDSPKGRGGRK</sequence>
<feature type="region of interest" description="Disordered" evidence="1">
    <location>
        <begin position="166"/>
        <end position="213"/>
    </location>
</feature>
<evidence type="ECO:0000256" key="1">
    <source>
        <dbReference type="SAM" id="MobiDB-lite"/>
    </source>
</evidence>
<feature type="compositionally biased region" description="Pro residues" evidence="1">
    <location>
        <begin position="171"/>
        <end position="182"/>
    </location>
</feature>
<organism evidence="4 5">
    <name type="scientific">Acrocarpospora phusangensis</name>
    <dbReference type="NCBI Taxonomy" id="1070424"/>
    <lineage>
        <taxon>Bacteria</taxon>
        <taxon>Bacillati</taxon>
        <taxon>Actinomycetota</taxon>
        <taxon>Actinomycetes</taxon>
        <taxon>Streptosporangiales</taxon>
        <taxon>Streptosporangiaceae</taxon>
        <taxon>Acrocarpospora</taxon>
    </lineage>
</organism>
<dbReference type="AlphaFoldDB" id="A0A919QIC4"/>